<feature type="region of interest" description="Disordered" evidence="5">
    <location>
        <begin position="46"/>
        <end position="68"/>
    </location>
</feature>
<comment type="subcellular location">
    <subcellularLocation>
        <location evidence="1">Cytoplasm</location>
        <location evidence="1">Cytoskeleton</location>
        <location evidence="1">Microtubule organizing center</location>
        <location evidence="1">Centrosome</location>
        <location evidence="1">Centriole</location>
    </subcellularLocation>
</comment>
<evidence type="ECO:0000256" key="1">
    <source>
        <dbReference type="ARBA" id="ARBA00004114"/>
    </source>
</evidence>
<dbReference type="PROSITE" id="PS51257">
    <property type="entry name" value="PROKAR_LIPOPROTEIN"/>
    <property type="match status" value="1"/>
</dbReference>
<dbReference type="AlphaFoldDB" id="A0ABD0XKE2"/>
<feature type="compositionally biased region" description="Polar residues" evidence="5">
    <location>
        <begin position="160"/>
        <end position="175"/>
    </location>
</feature>
<evidence type="ECO:0000256" key="4">
    <source>
        <dbReference type="ARBA" id="ARBA00029452"/>
    </source>
</evidence>
<comment type="caution">
    <text evidence="7">The sequence shown here is derived from an EMBL/GenBank/DDBJ whole genome shotgun (WGS) entry which is preliminary data.</text>
</comment>
<proteinExistence type="inferred from homology"/>
<dbReference type="Proteomes" id="UP001557470">
    <property type="component" value="Unassembled WGS sequence"/>
</dbReference>
<dbReference type="PANTHER" id="PTHR28625:SF1">
    <property type="entry name" value="PROTEIN PHOSPHATASE 1 REGULATORY SUBUNIT 35"/>
    <property type="match status" value="1"/>
</dbReference>
<organism evidence="7 8">
    <name type="scientific">Umbra pygmaea</name>
    <name type="common">Eastern mudminnow</name>
    <dbReference type="NCBI Taxonomy" id="75934"/>
    <lineage>
        <taxon>Eukaryota</taxon>
        <taxon>Metazoa</taxon>
        <taxon>Chordata</taxon>
        <taxon>Craniata</taxon>
        <taxon>Vertebrata</taxon>
        <taxon>Euteleostomi</taxon>
        <taxon>Actinopterygii</taxon>
        <taxon>Neopterygii</taxon>
        <taxon>Teleostei</taxon>
        <taxon>Protacanthopterygii</taxon>
        <taxon>Esociformes</taxon>
        <taxon>Umbridae</taxon>
        <taxon>Umbra</taxon>
    </lineage>
</organism>
<keyword evidence="8" id="KW-1185">Reference proteome</keyword>
<dbReference type="InterPro" id="IPR029135">
    <property type="entry name" value="PPP1R35_C"/>
</dbReference>
<feature type="region of interest" description="Disordered" evidence="5">
    <location>
        <begin position="160"/>
        <end position="180"/>
    </location>
</feature>
<protein>
    <recommendedName>
        <fullName evidence="6">Protein phosphatase 1 regulatory subunit 35 C-terminal domain-containing protein</fullName>
    </recommendedName>
</protein>
<sequence length="280" mass="30638">MTRVGPMQQSPPAECSDPGIRLGPIPAPVPLVSACSFTCPELDLSLPLSPDPVRLNPASQKRQHRNRQVRFAPEAPMVVTVVAEPSNEPLPWQQPGHSNSYWKGKVLRHDGVPGRRAGSAANADSLGSLPEGAELNTTLALRAELDDVAGAEFNSQKAIQEQLQKSTRTKNSISARATDGVNVPPSQHLYRSLVSVNVEKEELISQALRDRLLLVPPSSNQGIKKEDGPDLQVFFRGDLLRENPLLPGEDITMPLPQPIPRPAHTTFDLYHRHTRWEAGP</sequence>
<dbReference type="PANTHER" id="PTHR28625">
    <property type="entry name" value="PROTEIN PHOSPHATASE 1 REGULATORY SUBUNIT 35"/>
    <property type="match status" value="1"/>
</dbReference>
<dbReference type="InterPro" id="IPR033590">
    <property type="entry name" value="PPP1R35"/>
</dbReference>
<feature type="domain" description="Protein phosphatase 1 regulatory subunit 35 C-terminal" evidence="6">
    <location>
        <begin position="134"/>
        <end position="273"/>
    </location>
</feature>
<keyword evidence="3" id="KW-0206">Cytoskeleton</keyword>
<evidence type="ECO:0000313" key="7">
    <source>
        <dbReference type="EMBL" id="KAL0985238.1"/>
    </source>
</evidence>
<accession>A0ABD0XKE2</accession>
<name>A0ABD0XKE2_UMBPY</name>
<evidence type="ECO:0000256" key="2">
    <source>
        <dbReference type="ARBA" id="ARBA00022490"/>
    </source>
</evidence>
<evidence type="ECO:0000256" key="5">
    <source>
        <dbReference type="SAM" id="MobiDB-lite"/>
    </source>
</evidence>
<comment type="similarity">
    <text evidence="4">Belongs to the PPP1R35 family.</text>
</comment>
<keyword evidence="2" id="KW-0963">Cytoplasm</keyword>
<dbReference type="GO" id="GO:0005814">
    <property type="term" value="C:centriole"/>
    <property type="evidence" value="ECO:0007669"/>
    <property type="project" value="UniProtKB-SubCell"/>
</dbReference>
<evidence type="ECO:0000259" key="6">
    <source>
        <dbReference type="Pfam" id="PF15503"/>
    </source>
</evidence>
<evidence type="ECO:0000256" key="3">
    <source>
        <dbReference type="ARBA" id="ARBA00023212"/>
    </source>
</evidence>
<dbReference type="Pfam" id="PF15503">
    <property type="entry name" value="PPP1R35_C"/>
    <property type="match status" value="1"/>
</dbReference>
<dbReference type="EMBL" id="JAGEUA010000004">
    <property type="protein sequence ID" value="KAL0985238.1"/>
    <property type="molecule type" value="Genomic_DNA"/>
</dbReference>
<gene>
    <name evidence="7" type="ORF">UPYG_G00154460</name>
</gene>
<evidence type="ECO:0000313" key="8">
    <source>
        <dbReference type="Proteomes" id="UP001557470"/>
    </source>
</evidence>
<reference evidence="7 8" key="1">
    <citation type="submission" date="2024-06" db="EMBL/GenBank/DDBJ databases">
        <authorList>
            <person name="Pan Q."/>
            <person name="Wen M."/>
            <person name="Jouanno E."/>
            <person name="Zahm M."/>
            <person name="Klopp C."/>
            <person name="Cabau C."/>
            <person name="Louis A."/>
            <person name="Berthelot C."/>
            <person name="Parey E."/>
            <person name="Roest Crollius H."/>
            <person name="Montfort J."/>
            <person name="Robinson-Rechavi M."/>
            <person name="Bouchez O."/>
            <person name="Lampietro C."/>
            <person name="Lopez Roques C."/>
            <person name="Donnadieu C."/>
            <person name="Postlethwait J."/>
            <person name="Bobe J."/>
            <person name="Verreycken H."/>
            <person name="Guiguen Y."/>
        </authorList>
    </citation>
    <scope>NUCLEOTIDE SEQUENCE [LARGE SCALE GENOMIC DNA]</scope>
    <source>
        <strain evidence="7">Up_M1</strain>
        <tissue evidence="7">Testis</tissue>
    </source>
</reference>